<sequence length="870" mass="97617">MEAFSWIGLGAGTHRSTEVGPANTKCCDWQTPISRSSQAATQAATPCHITLQSSGCIAVMLLVPSIVHANPTSTKAHAVANWVVLVLLFLGVLLVTISRLRFPRVIKLITNTTGLGSNKQVLWRRLILNMCMFAELVMLVLMHQYFPYRISVVTFQLYALLSVSSSGDLQITTAGVRVFLATLRLVPHNYSNHAIPNPESMVNLIPSMNIFYGMVLAQGTLYLATSVAEVFSSIPRRSLARCGRFRGQRGMQSVNLYYGYALEKLMEKDVFVAKQISLVGFTIDSINSDSPNLQLHGVWMMYNLLRKEPTRTQLLSKLHTSRDATARLINMLEWKDTTIRLFAAKTIDVHAKSIRVVSIPGAVQAVYALLNVDSNHQHERGTPLQYFADDDEQGMKIQDTVTLDATSNTIQEERHDVDSVLDVHSSPPVQRVGIMQQVSILHDEQNSCVLIRCWRWISEFWSVPQEEPLTDHDILPVLGMSIIGSLASYDQSSCMKISKAKYIIPKIIQFTCCYRNNGMHNTNKVQQKILMGASLKLLGRLSTISGEIGTVLRHMIAKHPDILRNFAAILDDKLSTQDFRKLSTGIIRNLATDGNTSQKIGCIKVIISRMMGTFLSLAAHTSTNPDQHLQKVSGQALVMLTIDCADNCAAILMESENIIGEITSMVCENKHLSMTANLLQNLLLHIQPESLTNLKLRELLCSTLPKIFGSIMHTEGEELEVLIGLSSQICRVFPEEFARELENSQRKETFLKRLVDTLGENMYPDVHCPRIRRVTVEQTIYLMKYSSYYTNFFRQLKMMEALLMIEQTPSRVEMYRVFFGNAGLMEHKEPLTNLVATAKELMCCQWLSGAQRASHQSCGYSERTDMLPMA</sequence>
<name>A0AAQ3T1Q1_PASNO</name>
<reference evidence="2 3" key="1">
    <citation type="submission" date="2024-02" db="EMBL/GenBank/DDBJ databases">
        <title>High-quality chromosome-scale genome assembly of Pensacola bahiagrass (Paspalum notatum Flugge var. saurae).</title>
        <authorList>
            <person name="Vega J.M."/>
            <person name="Podio M."/>
            <person name="Orjuela J."/>
            <person name="Siena L.A."/>
            <person name="Pessino S.C."/>
            <person name="Combes M.C."/>
            <person name="Mariac C."/>
            <person name="Albertini E."/>
            <person name="Pupilli F."/>
            <person name="Ortiz J.P.A."/>
            <person name="Leblanc O."/>
        </authorList>
    </citation>
    <scope>NUCLEOTIDE SEQUENCE [LARGE SCALE GENOMIC DNA]</scope>
    <source>
        <strain evidence="2">R1</strain>
        <tissue evidence="2">Leaf</tissue>
    </source>
</reference>
<feature type="transmembrane region" description="Helical" evidence="1">
    <location>
        <begin position="79"/>
        <end position="97"/>
    </location>
</feature>
<gene>
    <name evidence="2" type="ORF">U9M48_014286</name>
</gene>
<dbReference type="AlphaFoldDB" id="A0AAQ3T1Q1"/>
<accession>A0AAQ3T1Q1</accession>
<dbReference type="Proteomes" id="UP001341281">
    <property type="component" value="Chromosome 03"/>
</dbReference>
<dbReference type="InterPro" id="IPR016024">
    <property type="entry name" value="ARM-type_fold"/>
</dbReference>
<keyword evidence="1" id="KW-0812">Transmembrane</keyword>
<evidence type="ECO:0008006" key="4">
    <source>
        <dbReference type="Google" id="ProtNLM"/>
    </source>
</evidence>
<dbReference type="EMBL" id="CP144747">
    <property type="protein sequence ID" value="WVZ64816.1"/>
    <property type="molecule type" value="Genomic_DNA"/>
</dbReference>
<evidence type="ECO:0000256" key="1">
    <source>
        <dbReference type="SAM" id="Phobius"/>
    </source>
</evidence>
<dbReference type="SUPFAM" id="SSF48371">
    <property type="entry name" value="ARM repeat"/>
    <property type="match status" value="1"/>
</dbReference>
<feature type="transmembrane region" description="Helical" evidence="1">
    <location>
        <begin position="126"/>
        <end position="146"/>
    </location>
</feature>
<protein>
    <recommendedName>
        <fullName evidence="4">ARM repeat superfamily protein</fullName>
    </recommendedName>
</protein>
<dbReference type="PANTHER" id="PTHR33115">
    <property type="entry name" value="ARM REPEAT SUPERFAMILY PROTEIN"/>
    <property type="match status" value="1"/>
</dbReference>
<proteinExistence type="predicted"/>
<organism evidence="2 3">
    <name type="scientific">Paspalum notatum var. saurae</name>
    <dbReference type="NCBI Taxonomy" id="547442"/>
    <lineage>
        <taxon>Eukaryota</taxon>
        <taxon>Viridiplantae</taxon>
        <taxon>Streptophyta</taxon>
        <taxon>Embryophyta</taxon>
        <taxon>Tracheophyta</taxon>
        <taxon>Spermatophyta</taxon>
        <taxon>Magnoliopsida</taxon>
        <taxon>Liliopsida</taxon>
        <taxon>Poales</taxon>
        <taxon>Poaceae</taxon>
        <taxon>PACMAD clade</taxon>
        <taxon>Panicoideae</taxon>
        <taxon>Andropogonodae</taxon>
        <taxon>Paspaleae</taxon>
        <taxon>Paspalinae</taxon>
        <taxon>Paspalum</taxon>
    </lineage>
</organism>
<evidence type="ECO:0000313" key="2">
    <source>
        <dbReference type="EMBL" id="WVZ64816.1"/>
    </source>
</evidence>
<dbReference type="PANTHER" id="PTHR33115:SF11">
    <property type="entry name" value="OS07G0654700 PROTEIN"/>
    <property type="match status" value="1"/>
</dbReference>
<keyword evidence="3" id="KW-1185">Reference proteome</keyword>
<keyword evidence="1" id="KW-1133">Transmembrane helix</keyword>
<evidence type="ECO:0000313" key="3">
    <source>
        <dbReference type="Proteomes" id="UP001341281"/>
    </source>
</evidence>
<keyword evidence="1" id="KW-0472">Membrane</keyword>